<dbReference type="InterPro" id="IPR046357">
    <property type="entry name" value="PPIase_dom_sf"/>
</dbReference>
<dbReference type="InterPro" id="IPR000297">
    <property type="entry name" value="PPIase_PpiC"/>
</dbReference>
<evidence type="ECO:0000313" key="13">
    <source>
        <dbReference type="Proteomes" id="UP000553193"/>
    </source>
</evidence>
<keyword evidence="3" id="KW-0574">Periplasm</keyword>
<protein>
    <recommendedName>
        <fullName evidence="1">Parvulin-like PPIase</fullName>
    </recommendedName>
    <alternativeName>
        <fullName evidence="7">Peptidyl-prolyl cis-trans isomerase plp</fullName>
    </alternativeName>
    <alternativeName>
        <fullName evidence="8">Rotamase plp</fullName>
    </alternativeName>
</protein>
<keyword evidence="6 9" id="KW-0413">Isomerase</keyword>
<feature type="domain" description="PpiC" evidence="11">
    <location>
        <begin position="196"/>
        <end position="294"/>
    </location>
</feature>
<dbReference type="EMBL" id="JACIDJ010000005">
    <property type="protein sequence ID" value="MBB3899469.1"/>
    <property type="molecule type" value="Genomic_DNA"/>
</dbReference>
<keyword evidence="13" id="KW-1185">Reference proteome</keyword>
<evidence type="ECO:0000256" key="6">
    <source>
        <dbReference type="ARBA" id="ARBA00023235"/>
    </source>
</evidence>
<reference evidence="12 13" key="1">
    <citation type="submission" date="2020-08" db="EMBL/GenBank/DDBJ databases">
        <title>Genomic Encyclopedia of Type Strains, Phase IV (KMG-IV): sequencing the most valuable type-strain genomes for metagenomic binning, comparative biology and taxonomic classification.</title>
        <authorList>
            <person name="Goeker M."/>
        </authorList>
    </citation>
    <scope>NUCLEOTIDE SEQUENCE [LARGE SCALE GENOMIC DNA]</scope>
    <source>
        <strain evidence="12 13">DSM 19979</strain>
    </source>
</reference>
<dbReference type="Gene3D" id="3.10.50.40">
    <property type="match status" value="1"/>
</dbReference>
<dbReference type="SUPFAM" id="SSF109998">
    <property type="entry name" value="Triger factor/SurA peptide-binding domain-like"/>
    <property type="match status" value="1"/>
</dbReference>
<evidence type="ECO:0000256" key="9">
    <source>
        <dbReference type="PROSITE-ProRule" id="PRU00278"/>
    </source>
</evidence>
<evidence type="ECO:0000256" key="8">
    <source>
        <dbReference type="ARBA" id="ARBA00031484"/>
    </source>
</evidence>
<keyword evidence="4 9" id="KW-0697">Rotamase</keyword>
<evidence type="ECO:0000256" key="7">
    <source>
        <dbReference type="ARBA" id="ARBA00030642"/>
    </source>
</evidence>
<evidence type="ECO:0000256" key="5">
    <source>
        <dbReference type="ARBA" id="ARBA00023186"/>
    </source>
</evidence>
<evidence type="ECO:0000313" key="12">
    <source>
        <dbReference type="EMBL" id="MBB3899469.1"/>
    </source>
</evidence>
<gene>
    <name evidence="12" type="ORF">GGQ83_002921</name>
</gene>
<dbReference type="InterPro" id="IPR050280">
    <property type="entry name" value="OMP_Chaperone_SurA"/>
</dbReference>
<dbReference type="PANTHER" id="PTHR47637">
    <property type="entry name" value="CHAPERONE SURA"/>
    <property type="match status" value="1"/>
</dbReference>
<dbReference type="SUPFAM" id="SSF54534">
    <property type="entry name" value="FKBP-like"/>
    <property type="match status" value="1"/>
</dbReference>
<dbReference type="Pfam" id="PF09312">
    <property type="entry name" value="SurA_N"/>
    <property type="match status" value="1"/>
</dbReference>
<evidence type="ECO:0000256" key="4">
    <source>
        <dbReference type="ARBA" id="ARBA00023110"/>
    </source>
</evidence>
<keyword evidence="2 10" id="KW-0732">Signal</keyword>
<dbReference type="Proteomes" id="UP000553193">
    <property type="component" value="Unassembled WGS sequence"/>
</dbReference>
<dbReference type="Pfam" id="PF00639">
    <property type="entry name" value="Rotamase"/>
    <property type="match status" value="1"/>
</dbReference>
<dbReference type="InterPro" id="IPR006311">
    <property type="entry name" value="TAT_signal"/>
</dbReference>
<organism evidence="12 13">
    <name type="scientific">Roseococcus suduntuyensis</name>
    <dbReference type="NCBI Taxonomy" id="455361"/>
    <lineage>
        <taxon>Bacteria</taxon>
        <taxon>Pseudomonadati</taxon>
        <taxon>Pseudomonadota</taxon>
        <taxon>Alphaproteobacteria</taxon>
        <taxon>Acetobacterales</taxon>
        <taxon>Roseomonadaceae</taxon>
        <taxon>Roseococcus</taxon>
    </lineage>
</organism>
<evidence type="ECO:0000256" key="3">
    <source>
        <dbReference type="ARBA" id="ARBA00022764"/>
    </source>
</evidence>
<keyword evidence="5" id="KW-0143">Chaperone</keyword>
<sequence>MRRTPTPRPNFLRWGPARMAALGLGAALALGVVASPTAAQRAPAAQAAPGNMNRILAVVNGDVVTQMEVASRARLFALNIGMAGGQEAITRLEPQMLRLLIDERLRMQEVQRRGIPVSDQDILESITDIERRNNLPAGALVAQLQRMGVQPRVLYDQIRVQIGWGRLLRQGLGDQAQVSDAEVAELIAARRARTGVPEFLVAEIFIPVENPDVEAETQRFVQEIINQLRRGSPFPVVATQFSQAQSALQGGDLGWVVPERLDPEVAEIVTQMPPGAISNPVRVAGGFQIVTLRARREAGQAAQVSTMVSLRQIFLPFAERLDPNNPTDQQRATLDRAQRLQGATRGCAAAEALPRTSDRPLDPGAIRLEGVNPPPLRQVLASLPIGRFSEPLIAPDGILLLMVCGRERQEEEQFTPEIARQTILRDRVELVARQLQRELRRRAIIDQRV</sequence>
<dbReference type="InterPro" id="IPR027304">
    <property type="entry name" value="Trigger_fact/SurA_dom_sf"/>
</dbReference>
<evidence type="ECO:0000256" key="1">
    <source>
        <dbReference type="ARBA" id="ARBA00018370"/>
    </source>
</evidence>
<dbReference type="Gene3D" id="1.10.4030.10">
    <property type="entry name" value="Porin chaperone SurA, peptide-binding domain"/>
    <property type="match status" value="1"/>
</dbReference>
<feature type="signal peptide" evidence="10">
    <location>
        <begin position="1"/>
        <end position="34"/>
    </location>
</feature>
<dbReference type="RefSeq" id="WP_184385255.1">
    <property type="nucleotide sequence ID" value="NZ_JACIDJ010000005.1"/>
</dbReference>
<evidence type="ECO:0000256" key="10">
    <source>
        <dbReference type="SAM" id="SignalP"/>
    </source>
</evidence>
<name>A0A840ACZ9_9PROT</name>
<comment type="caution">
    <text evidence="12">The sequence shown here is derived from an EMBL/GenBank/DDBJ whole genome shotgun (WGS) entry which is preliminary data.</text>
</comment>
<evidence type="ECO:0000256" key="2">
    <source>
        <dbReference type="ARBA" id="ARBA00022729"/>
    </source>
</evidence>
<evidence type="ECO:0000259" key="11">
    <source>
        <dbReference type="PROSITE" id="PS50198"/>
    </source>
</evidence>
<feature type="chain" id="PRO_5032979547" description="Parvulin-like PPIase" evidence="10">
    <location>
        <begin position="35"/>
        <end position="449"/>
    </location>
</feature>
<dbReference type="InterPro" id="IPR015391">
    <property type="entry name" value="SurA_N"/>
</dbReference>
<dbReference type="PANTHER" id="PTHR47637:SF1">
    <property type="entry name" value="CHAPERONE SURA"/>
    <property type="match status" value="1"/>
</dbReference>
<dbReference type="GO" id="GO:0003755">
    <property type="term" value="F:peptidyl-prolyl cis-trans isomerase activity"/>
    <property type="evidence" value="ECO:0007669"/>
    <property type="project" value="UniProtKB-KW"/>
</dbReference>
<proteinExistence type="predicted"/>
<accession>A0A840ACZ9</accession>
<dbReference type="AlphaFoldDB" id="A0A840ACZ9"/>
<dbReference type="PROSITE" id="PS51318">
    <property type="entry name" value="TAT"/>
    <property type="match status" value="1"/>
</dbReference>
<dbReference type="PROSITE" id="PS50198">
    <property type="entry name" value="PPIC_PPIASE_2"/>
    <property type="match status" value="1"/>
</dbReference>